<name>A0A1J1J1T5_9DIPT</name>
<dbReference type="EMBL" id="CVRI01000066">
    <property type="protein sequence ID" value="CRL06359.1"/>
    <property type="molecule type" value="Genomic_DNA"/>
</dbReference>
<organism evidence="1 2">
    <name type="scientific">Clunio marinus</name>
    <dbReference type="NCBI Taxonomy" id="568069"/>
    <lineage>
        <taxon>Eukaryota</taxon>
        <taxon>Metazoa</taxon>
        <taxon>Ecdysozoa</taxon>
        <taxon>Arthropoda</taxon>
        <taxon>Hexapoda</taxon>
        <taxon>Insecta</taxon>
        <taxon>Pterygota</taxon>
        <taxon>Neoptera</taxon>
        <taxon>Endopterygota</taxon>
        <taxon>Diptera</taxon>
        <taxon>Nematocera</taxon>
        <taxon>Chironomoidea</taxon>
        <taxon>Chironomidae</taxon>
        <taxon>Clunio</taxon>
    </lineage>
</organism>
<dbReference type="Proteomes" id="UP000183832">
    <property type="component" value="Unassembled WGS sequence"/>
</dbReference>
<keyword evidence="2" id="KW-1185">Reference proteome</keyword>
<reference evidence="1 2" key="1">
    <citation type="submission" date="2015-04" db="EMBL/GenBank/DDBJ databases">
        <authorList>
            <person name="Syromyatnikov M.Y."/>
            <person name="Popov V.N."/>
        </authorList>
    </citation>
    <scope>NUCLEOTIDE SEQUENCE [LARGE SCALE GENOMIC DNA]</scope>
</reference>
<dbReference type="OrthoDB" id="2441647at2759"/>
<gene>
    <name evidence="1" type="ORF">CLUMA_CG019416</name>
</gene>
<evidence type="ECO:0000313" key="1">
    <source>
        <dbReference type="EMBL" id="CRL06359.1"/>
    </source>
</evidence>
<accession>A0A1J1J1T5</accession>
<dbReference type="AlphaFoldDB" id="A0A1J1J1T5"/>
<protein>
    <submittedName>
        <fullName evidence="1">CLUMA_CG019416, isoform A</fullName>
    </submittedName>
</protein>
<sequence length="109" mass="12341">MAIFFYIGSWIRSTFEILDRLTGSVIQKILGSPNATCGSSDADQLQQLQEPSASLLSPRSDLEVRLKEQEDIVERLTYDKSDVDAKLTTAKKNSKKMMNKLKEYQRPAN</sequence>
<evidence type="ECO:0000313" key="2">
    <source>
        <dbReference type="Proteomes" id="UP000183832"/>
    </source>
</evidence>
<proteinExistence type="predicted"/>